<evidence type="ECO:0000313" key="1">
    <source>
        <dbReference type="EMBL" id="KKN50824.1"/>
    </source>
</evidence>
<feature type="non-terminal residue" evidence="1">
    <location>
        <position position="31"/>
    </location>
</feature>
<protein>
    <submittedName>
        <fullName evidence="1">Uncharacterized protein</fullName>
    </submittedName>
</protein>
<dbReference type="EMBL" id="LAZR01001093">
    <property type="protein sequence ID" value="KKN50824.1"/>
    <property type="molecule type" value="Genomic_DNA"/>
</dbReference>
<gene>
    <name evidence="1" type="ORF">LCGC14_0628600</name>
</gene>
<accession>A0A0F9R7R7</accession>
<name>A0A0F9R7R7_9ZZZZ</name>
<dbReference type="AlphaFoldDB" id="A0A0F9R7R7"/>
<comment type="caution">
    <text evidence="1">The sequence shown here is derived from an EMBL/GenBank/DDBJ whole genome shotgun (WGS) entry which is preliminary data.</text>
</comment>
<organism evidence="1">
    <name type="scientific">marine sediment metagenome</name>
    <dbReference type="NCBI Taxonomy" id="412755"/>
    <lineage>
        <taxon>unclassified sequences</taxon>
        <taxon>metagenomes</taxon>
        <taxon>ecological metagenomes</taxon>
    </lineage>
</organism>
<proteinExistence type="predicted"/>
<reference evidence="1" key="1">
    <citation type="journal article" date="2015" name="Nature">
        <title>Complex archaea that bridge the gap between prokaryotes and eukaryotes.</title>
        <authorList>
            <person name="Spang A."/>
            <person name="Saw J.H."/>
            <person name="Jorgensen S.L."/>
            <person name="Zaremba-Niedzwiedzka K."/>
            <person name="Martijn J."/>
            <person name="Lind A.E."/>
            <person name="van Eijk R."/>
            <person name="Schleper C."/>
            <person name="Guy L."/>
            <person name="Ettema T.J."/>
        </authorList>
    </citation>
    <scope>NUCLEOTIDE SEQUENCE</scope>
</reference>
<sequence>MSYTLEQLNAAERFANQVEELEAACGLVREQ</sequence>